<feature type="site" description="Electron transfer via tryptophanyl radical" evidence="18">
    <location>
        <position position="395"/>
    </location>
</feature>
<dbReference type="InterPro" id="IPR002081">
    <property type="entry name" value="Cryptochrome/DNA_photolyase_1"/>
</dbReference>
<keyword evidence="5" id="KW-0963">Cytoplasm</keyword>
<keyword evidence="13" id="KW-0090">Biological rhythms</keyword>
<keyword evidence="9" id="KW-0547">Nucleotide-binding</keyword>
<dbReference type="AlphaFoldDB" id="A0A1B6CJU7"/>
<comment type="subcellular location">
    <subcellularLocation>
        <location evidence="2">Cytoplasm</location>
        <location evidence="2">Perinuclear region</location>
    </subcellularLocation>
    <subcellularLocation>
        <location evidence="1">Nucleus</location>
    </subcellularLocation>
</comment>
<dbReference type="SUPFAM" id="SSF48173">
    <property type="entry name" value="Cryptochrome/photolyase FAD-binding domain"/>
    <property type="match status" value="1"/>
</dbReference>
<dbReference type="InterPro" id="IPR036134">
    <property type="entry name" value="Crypto/Photolyase_FAD-like_sf"/>
</dbReference>
<feature type="binding site" evidence="17">
    <location>
        <begin position="309"/>
        <end position="316"/>
    </location>
    <ligand>
        <name>FAD</name>
        <dbReference type="ChEBI" id="CHEBI:57692"/>
    </ligand>
</feature>
<evidence type="ECO:0000256" key="7">
    <source>
        <dbReference type="ARBA" id="ARBA00022543"/>
    </source>
</evidence>
<evidence type="ECO:0000256" key="17">
    <source>
        <dbReference type="PIRSR" id="PIRSR602081-1"/>
    </source>
</evidence>
<keyword evidence="6" id="KW-0678">Repressor</keyword>
<evidence type="ECO:0000256" key="14">
    <source>
        <dbReference type="ARBA" id="ARBA00023163"/>
    </source>
</evidence>
<keyword evidence="8 17" id="KW-0285">Flavoprotein</keyword>
<keyword evidence="10 17" id="KW-0274">FAD</keyword>
<dbReference type="GO" id="GO:0048471">
    <property type="term" value="C:perinuclear region of cytoplasm"/>
    <property type="evidence" value="ECO:0007669"/>
    <property type="project" value="UniProtKB-SubCell"/>
</dbReference>
<dbReference type="SUPFAM" id="SSF52425">
    <property type="entry name" value="Cryptochrome/photolyase, N-terminal domain"/>
    <property type="match status" value="1"/>
</dbReference>
<evidence type="ECO:0000256" key="18">
    <source>
        <dbReference type="PIRSR" id="PIRSR602081-2"/>
    </source>
</evidence>
<dbReference type="PROSITE" id="PS51645">
    <property type="entry name" value="PHR_CRY_ALPHA_BETA"/>
    <property type="match status" value="1"/>
</dbReference>
<evidence type="ECO:0000256" key="13">
    <source>
        <dbReference type="ARBA" id="ARBA00023108"/>
    </source>
</evidence>
<keyword evidence="12" id="KW-0805">Transcription regulation</keyword>
<dbReference type="GO" id="GO:0003677">
    <property type="term" value="F:DNA binding"/>
    <property type="evidence" value="ECO:0007669"/>
    <property type="project" value="TreeGrafter"/>
</dbReference>
<dbReference type="Pfam" id="PF00875">
    <property type="entry name" value="DNA_photolyase"/>
    <property type="match status" value="1"/>
</dbReference>
<dbReference type="PANTHER" id="PTHR11455:SF17">
    <property type="entry name" value="CRYPTOCHROME-1"/>
    <property type="match status" value="1"/>
</dbReference>
<keyword evidence="16" id="KW-0539">Nucleus</keyword>
<feature type="site" description="Electron transfer via tryptophanyl radical" evidence="18">
    <location>
        <position position="340"/>
    </location>
</feature>
<keyword evidence="7" id="KW-0600">Photoreceptor protein</keyword>
<dbReference type="Pfam" id="PF03441">
    <property type="entry name" value="FAD_binding_7"/>
    <property type="match status" value="1"/>
</dbReference>
<keyword evidence="14" id="KW-0804">Transcription</keyword>
<feature type="binding site" evidence="17">
    <location>
        <begin position="408"/>
        <end position="410"/>
    </location>
    <ligand>
        <name>FAD</name>
        <dbReference type="ChEBI" id="CHEBI:57692"/>
    </ligand>
</feature>
<evidence type="ECO:0000256" key="2">
    <source>
        <dbReference type="ARBA" id="ARBA00004556"/>
    </source>
</evidence>
<dbReference type="GO" id="GO:0009881">
    <property type="term" value="F:photoreceptor activity"/>
    <property type="evidence" value="ECO:0007669"/>
    <property type="project" value="UniProtKB-KW"/>
</dbReference>
<evidence type="ECO:0000256" key="16">
    <source>
        <dbReference type="ARBA" id="ARBA00023242"/>
    </source>
</evidence>
<dbReference type="GO" id="GO:0032922">
    <property type="term" value="P:circadian regulation of gene expression"/>
    <property type="evidence" value="ECO:0007669"/>
    <property type="project" value="TreeGrafter"/>
</dbReference>
<evidence type="ECO:0000256" key="1">
    <source>
        <dbReference type="ARBA" id="ARBA00004123"/>
    </source>
</evidence>
<evidence type="ECO:0000256" key="10">
    <source>
        <dbReference type="ARBA" id="ARBA00022827"/>
    </source>
</evidence>
<evidence type="ECO:0000256" key="6">
    <source>
        <dbReference type="ARBA" id="ARBA00022491"/>
    </source>
</evidence>
<dbReference type="GO" id="GO:0045892">
    <property type="term" value="P:negative regulation of DNA-templated transcription"/>
    <property type="evidence" value="ECO:0007669"/>
    <property type="project" value="TreeGrafter"/>
</dbReference>
<evidence type="ECO:0000259" key="19">
    <source>
        <dbReference type="PROSITE" id="PS51645"/>
    </source>
</evidence>
<evidence type="ECO:0000256" key="11">
    <source>
        <dbReference type="ARBA" id="ARBA00022991"/>
    </source>
</evidence>
<evidence type="ECO:0000256" key="9">
    <source>
        <dbReference type="ARBA" id="ARBA00022741"/>
    </source>
</evidence>
<proteinExistence type="inferred from homology"/>
<gene>
    <name evidence="21" type="ORF">g.15107</name>
    <name evidence="20" type="ORF">g.15108</name>
</gene>
<evidence type="ECO:0000256" key="15">
    <source>
        <dbReference type="ARBA" id="ARBA00023170"/>
    </source>
</evidence>
<dbReference type="GO" id="GO:0005634">
    <property type="term" value="C:nucleus"/>
    <property type="evidence" value="ECO:0007669"/>
    <property type="project" value="UniProtKB-SubCell"/>
</dbReference>
<comment type="similarity">
    <text evidence="3">Belongs to the DNA photolyase class-1 family.</text>
</comment>
<dbReference type="EMBL" id="GEDC01023693">
    <property type="protein sequence ID" value="JAS13605.1"/>
    <property type="molecule type" value="Transcribed_RNA"/>
</dbReference>
<evidence type="ECO:0000256" key="8">
    <source>
        <dbReference type="ARBA" id="ARBA00022630"/>
    </source>
</evidence>
<dbReference type="Gene3D" id="1.25.40.80">
    <property type="match status" value="1"/>
</dbReference>
<dbReference type="InterPro" id="IPR006050">
    <property type="entry name" value="DNA_photolyase_N"/>
</dbReference>
<comment type="cofactor">
    <cofactor evidence="17">
        <name>FAD</name>
        <dbReference type="ChEBI" id="CHEBI:57692"/>
    </cofactor>
    <text evidence="17">Binds 1 FAD per subunit.</text>
</comment>
<dbReference type="Gene3D" id="3.40.50.620">
    <property type="entry name" value="HUPs"/>
    <property type="match status" value="1"/>
</dbReference>
<dbReference type="InterPro" id="IPR014729">
    <property type="entry name" value="Rossmann-like_a/b/a_fold"/>
</dbReference>
<dbReference type="InterPro" id="IPR036155">
    <property type="entry name" value="Crypto/Photolyase_N_sf"/>
</dbReference>
<evidence type="ECO:0000313" key="21">
    <source>
        <dbReference type="EMBL" id="JAS32632.1"/>
    </source>
</evidence>
<accession>A0A1B6CJU7</accession>
<sequence length="548" mass="64081">MEDIDMQYDDGDMEMITVHWFRRGLRLHDNPALHDAVRNSKQFYPIFIFDGETAGTKIICYNRMRFILESLHDLDRQFRASGGRLYVFNGSPIEIFQKLKQKLGVNRICFEQDSEPIWQPRDEAVKELCKQEGIECIEHISHTLWNPHEVIKTNGGVPPLTYQMFLHTVSAIGQPPRPVSDILWEGVKFGQISSGLISDLQIFDKIPTPEILGIFPEPTLGERMVRWEGGEHKALALLKERINVETNAFKEGYYLPNQARPDLLGRPTSLSAFLSIGCLSVRRFYWTIHDIFKEVHGNFLPHNEYITGQLIWREYFYTMSVNNPYYGEMEKNPICLNISWKKEYKRDLEKWSNGKTGFPFIDAVMRQLRQEGWVHHVARNAVATFLTRGDLWITWEEGLQHFLNYLVDADWSVCAGNWMWVSSSAFEQLLDCTHCVCPVNFGRRLDPWGEYIRRYVPELQNYPTEYIYEPWKASIEDQEKAGCIIGRDYPERMVKHQQASMRNKNMMMDIRNSLMRAPPHCCPSNVEEVRQFMWFPESCNDHLSVSAN</sequence>
<feature type="domain" description="Photolyase/cryptochrome alpha/beta" evidence="19">
    <location>
        <begin position="15"/>
        <end position="144"/>
    </location>
</feature>
<evidence type="ECO:0000256" key="3">
    <source>
        <dbReference type="ARBA" id="ARBA00005862"/>
    </source>
</evidence>
<dbReference type="PANTHER" id="PTHR11455">
    <property type="entry name" value="CRYPTOCHROME"/>
    <property type="match status" value="1"/>
</dbReference>
<evidence type="ECO:0000313" key="20">
    <source>
        <dbReference type="EMBL" id="JAS13605.1"/>
    </source>
</evidence>
<evidence type="ECO:0000256" key="12">
    <source>
        <dbReference type="ARBA" id="ARBA00023015"/>
    </source>
</evidence>
<keyword evidence="11" id="KW-0157">Chromophore</keyword>
<keyword evidence="7" id="KW-0716">Sensory transduction</keyword>
<evidence type="ECO:0000256" key="4">
    <source>
        <dbReference type="ARBA" id="ARBA00021159"/>
    </source>
</evidence>
<protein>
    <recommendedName>
        <fullName evidence="4">Cryptochrome-1</fullName>
    </recommendedName>
</protein>
<dbReference type="InterPro" id="IPR005101">
    <property type="entry name" value="Cryptochr/Photolyase_FAD-bd"/>
</dbReference>
<name>A0A1B6CJU7_9HEMI</name>
<dbReference type="GO" id="GO:0071949">
    <property type="term" value="F:FAD binding"/>
    <property type="evidence" value="ECO:0007669"/>
    <property type="project" value="TreeGrafter"/>
</dbReference>
<feature type="site" description="Electron transfer via tryptophanyl radical" evidence="18">
    <location>
        <position position="418"/>
    </location>
</feature>
<dbReference type="GO" id="GO:0043153">
    <property type="term" value="P:entrainment of circadian clock by photoperiod"/>
    <property type="evidence" value="ECO:0007669"/>
    <property type="project" value="TreeGrafter"/>
</dbReference>
<dbReference type="PRINTS" id="PR00147">
    <property type="entry name" value="DNAPHOTLYASE"/>
</dbReference>
<organism evidence="20">
    <name type="scientific">Clastoptera arizonana</name>
    <name type="common">Arizona spittle bug</name>
    <dbReference type="NCBI Taxonomy" id="38151"/>
    <lineage>
        <taxon>Eukaryota</taxon>
        <taxon>Metazoa</taxon>
        <taxon>Ecdysozoa</taxon>
        <taxon>Arthropoda</taxon>
        <taxon>Hexapoda</taxon>
        <taxon>Insecta</taxon>
        <taxon>Pterygota</taxon>
        <taxon>Neoptera</taxon>
        <taxon>Paraneoptera</taxon>
        <taxon>Hemiptera</taxon>
        <taxon>Auchenorrhyncha</taxon>
        <taxon>Cercopoidea</taxon>
        <taxon>Clastopteridae</taxon>
        <taxon>Clastoptera</taxon>
    </lineage>
</organism>
<keyword evidence="15" id="KW-0675">Receptor</keyword>
<dbReference type="Gene3D" id="1.10.579.10">
    <property type="entry name" value="DNA Cyclobutane Dipyrimidine Photolyase, subunit A, domain 3"/>
    <property type="match status" value="1"/>
</dbReference>
<reference evidence="20" key="1">
    <citation type="submission" date="2015-12" db="EMBL/GenBank/DDBJ databases">
        <title>De novo transcriptome assembly of four potential Pierce s Disease insect vectors from Arizona vineyards.</title>
        <authorList>
            <person name="Tassone E.E."/>
        </authorList>
    </citation>
    <scope>NUCLEOTIDE SEQUENCE</scope>
</reference>
<dbReference type="EMBL" id="GEDC01004666">
    <property type="protein sequence ID" value="JAS32632.1"/>
    <property type="molecule type" value="Transcribed_RNA"/>
</dbReference>
<evidence type="ECO:0000256" key="5">
    <source>
        <dbReference type="ARBA" id="ARBA00022490"/>
    </source>
</evidence>